<dbReference type="HAMAP" id="MF_01463_B">
    <property type="entry name" value="SecD_B"/>
    <property type="match status" value="1"/>
</dbReference>
<dbReference type="GO" id="GO:0043952">
    <property type="term" value="P:protein transport by the Sec complex"/>
    <property type="evidence" value="ECO:0007669"/>
    <property type="project" value="UniProtKB-UniRule"/>
</dbReference>
<feature type="region of interest" description="Disordered" evidence="10">
    <location>
        <begin position="1"/>
        <end position="30"/>
    </location>
</feature>
<dbReference type="InterPro" id="IPR055344">
    <property type="entry name" value="SecD_SecF_C_bact"/>
</dbReference>
<dbReference type="GO" id="GO:0065002">
    <property type="term" value="P:intracellular protein transmembrane transport"/>
    <property type="evidence" value="ECO:0007669"/>
    <property type="project" value="UniProtKB-UniRule"/>
</dbReference>
<keyword evidence="8 9" id="KW-0472">Membrane</keyword>
<proteinExistence type="inferred from homology"/>
<keyword evidence="2 9" id="KW-0813">Transport</keyword>
<feature type="domain" description="SecDF P1 head subdomain" evidence="13">
    <location>
        <begin position="271"/>
        <end position="385"/>
    </location>
</feature>
<feature type="compositionally biased region" description="Low complexity" evidence="10">
    <location>
        <begin position="168"/>
        <end position="197"/>
    </location>
</feature>
<evidence type="ECO:0000256" key="9">
    <source>
        <dbReference type="HAMAP-Rule" id="MF_01463"/>
    </source>
</evidence>
<evidence type="ECO:0000259" key="12">
    <source>
        <dbReference type="Pfam" id="PF21760"/>
    </source>
</evidence>
<dbReference type="Proteomes" id="UP000285376">
    <property type="component" value="Unassembled WGS sequence"/>
</dbReference>
<evidence type="ECO:0000256" key="5">
    <source>
        <dbReference type="ARBA" id="ARBA00022927"/>
    </source>
</evidence>
<comment type="caution">
    <text evidence="9">Lacks conserved residue(s) required for the propagation of feature annotation.</text>
</comment>
<dbReference type="InterPro" id="IPR048631">
    <property type="entry name" value="SecD_1st"/>
</dbReference>
<evidence type="ECO:0000256" key="10">
    <source>
        <dbReference type="SAM" id="MobiDB-lite"/>
    </source>
</evidence>
<evidence type="ECO:0000256" key="6">
    <source>
        <dbReference type="ARBA" id="ARBA00022989"/>
    </source>
</evidence>
<dbReference type="GO" id="GO:0005886">
    <property type="term" value="C:plasma membrane"/>
    <property type="evidence" value="ECO:0007669"/>
    <property type="project" value="UniProtKB-SubCell"/>
</dbReference>
<dbReference type="InterPro" id="IPR054384">
    <property type="entry name" value="SecDF_P1_head"/>
</dbReference>
<evidence type="ECO:0000313" key="14">
    <source>
        <dbReference type="EMBL" id="RHW46175.1"/>
    </source>
</evidence>
<evidence type="ECO:0000256" key="3">
    <source>
        <dbReference type="ARBA" id="ARBA00022475"/>
    </source>
</evidence>
<keyword evidence="3 9" id="KW-1003">Cell membrane</keyword>
<dbReference type="EMBL" id="QWLM01000006">
    <property type="protein sequence ID" value="RHW46175.1"/>
    <property type="molecule type" value="Genomic_DNA"/>
</dbReference>
<evidence type="ECO:0000256" key="1">
    <source>
        <dbReference type="ARBA" id="ARBA00004651"/>
    </source>
</evidence>
<comment type="function">
    <text evidence="9">Part of the Sec protein translocase complex. Interacts with the SecYEG preprotein conducting channel. SecDF uses the proton motive force (PMF) to complete protein translocation after the ATP-dependent function of SecA.</text>
</comment>
<feature type="domain" description="Protein export membrane protein SecD/SecF C-terminal" evidence="11">
    <location>
        <begin position="387"/>
        <end position="563"/>
    </location>
</feature>
<reference evidence="14 15" key="1">
    <citation type="submission" date="2018-08" db="EMBL/GenBank/DDBJ databases">
        <title>Whole genome sequence analysis of Dermacoccus abyssi bacteria isolated from Deep Mariana trench Micromonospora spp reveals genes involved in the environmental adaptation and production of secondary metabolites.</title>
        <authorList>
            <person name="Abdel-Mageed W.M."/>
            <person name="Lehri B."/>
            <person name="Nouioui I."/>
            <person name="Goodfellow I."/>
            <person name="Jaspars M."/>
            <person name="Karlyshev A."/>
        </authorList>
    </citation>
    <scope>NUCLEOTIDE SEQUENCE [LARGE SCALE GENOMIC DNA]</scope>
    <source>
        <strain evidence="14 15">MT1.1</strain>
    </source>
</reference>
<feature type="transmembrane region" description="Helical" evidence="9">
    <location>
        <begin position="460"/>
        <end position="483"/>
    </location>
</feature>
<keyword evidence="7 9" id="KW-0811">Translocation</keyword>
<organism evidence="14 15">
    <name type="scientific">Dermacoccus abyssi</name>
    <dbReference type="NCBI Taxonomy" id="322596"/>
    <lineage>
        <taxon>Bacteria</taxon>
        <taxon>Bacillati</taxon>
        <taxon>Actinomycetota</taxon>
        <taxon>Actinomycetes</taxon>
        <taxon>Micrococcales</taxon>
        <taxon>Dermacoccaceae</taxon>
        <taxon>Dermacoccus</taxon>
    </lineage>
</organism>
<feature type="transmembrane region" description="Helical" evidence="9">
    <location>
        <begin position="432"/>
        <end position="454"/>
    </location>
</feature>
<comment type="subunit">
    <text evidence="9">Forms a complex with SecF. Part of the essential Sec protein translocation apparatus which comprises SecA, SecYEG and auxiliary proteins SecDF. Other proteins may also be involved.</text>
</comment>
<keyword evidence="5 9" id="KW-0653">Protein transport</keyword>
<sequence>MSTPTGAPHNIDSNRPNRAKAKKTPPSSPKKSLAGLLIVFLALIGGIAATDSWLPKLGLDLEGGREVVLEPVVTGGSSVNESQVKQAVDIIRNRVDASGTAEAEVTTLGARNIVVSIPGNPSRQVLDSLSRSSQLDFRAVVATAQGSKQGQSPYRLPEVIKTSGANQATPSASASTSPSASSSGGSSSPAPSSSSSSKDVLPSAYKQAGPENASDTAWGEQKVDAAWVKAGIASSNMTYNQLLQVYACTPSYQEVAASIPANKPVVVCSKEGNEKLLLGPVEVKGADLTDASSGMATNQQGNQTGEIAVDLKLNGEGKTAFANVTRRLALLQEPRNRFAITVDGQSISAPNVREPLTSGQAQITGGFTAESGKLLADSLKFGALPMSFKELTSDQLSPELGSDQLTKGIIAGAIGLGLVVLYSLLQYRALGLVTVASLLVAAAMTYLAVTLLGSVNNFRLSMAGVTGLIVAIGITADSFIVYFERVRDEVRSGRPLRAAVDTGWARAKRTIIISDAVNFLAAVVLYVLSESTVKAFAFTLGLTTLIDLLVVMLFTHPVVALLARTKFFGNGHPASGLDPERLGARTATYAGRGRVTLADRRRTAQEGTA</sequence>
<dbReference type="InterPro" id="IPR005791">
    <property type="entry name" value="SecD"/>
</dbReference>
<dbReference type="Gene3D" id="3.30.1360.200">
    <property type="match status" value="1"/>
</dbReference>
<dbReference type="NCBIfam" id="TIGR01129">
    <property type="entry name" value="secD"/>
    <property type="match status" value="1"/>
</dbReference>
<dbReference type="PANTHER" id="PTHR30081">
    <property type="entry name" value="PROTEIN-EXPORT MEMBRANE PROTEIN SEC"/>
    <property type="match status" value="1"/>
</dbReference>
<keyword evidence="4 9" id="KW-0812">Transmembrane</keyword>
<evidence type="ECO:0000313" key="15">
    <source>
        <dbReference type="Proteomes" id="UP000285376"/>
    </source>
</evidence>
<feature type="transmembrane region" description="Helical" evidence="9">
    <location>
        <begin position="511"/>
        <end position="529"/>
    </location>
</feature>
<evidence type="ECO:0000256" key="4">
    <source>
        <dbReference type="ARBA" id="ARBA00022692"/>
    </source>
</evidence>
<feature type="transmembrane region" description="Helical" evidence="9">
    <location>
        <begin position="535"/>
        <end position="563"/>
    </location>
</feature>
<dbReference type="InterPro" id="IPR048634">
    <property type="entry name" value="SecD_SecF_C"/>
</dbReference>
<feature type="compositionally biased region" description="Polar residues" evidence="10">
    <location>
        <begin position="1"/>
        <end position="16"/>
    </location>
</feature>
<evidence type="ECO:0000256" key="7">
    <source>
        <dbReference type="ARBA" id="ARBA00023010"/>
    </source>
</evidence>
<evidence type="ECO:0000259" key="11">
    <source>
        <dbReference type="Pfam" id="PF02355"/>
    </source>
</evidence>
<dbReference type="Pfam" id="PF21760">
    <property type="entry name" value="SecD_1st"/>
    <property type="match status" value="1"/>
</dbReference>
<evidence type="ECO:0000256" key="2">
    <source>
        <dbReference type="ARBA" id="ARBA00022448"/>
    </source>
</evidence>
<dbReference type="PANTHER" id="PTHR30081:SF1">
    <property type="entry name" value="PROTEIN TRANSLOCASE SUBUNIT SECD"/>
    <property type="match status" value="1"/>
</dbReference>
<dbReference type="AlphaFoldDB" id="A0A417Z6D8"/>
<keyword evidence="6 9" id="KW-1133">Transmembrane helix</keyword>
<name>A0A417Z6D8_9MICO</name>
<dbReference type="GO" id="GO:0015450">
    <property type="term" value="F:protein-transporting ATPase activity"/>
    <property type="evidence" value="ECO:0007669"/>
    <property type="project" value="InterPro"/>
</dbReference>
<evidence type="ECO:0000259" key="13">
    <source>
        <dbReference type="Pfam" id="PF22599"/>
    </source>
</evidence>
<comment type="subcellular location">
    <subcellularLocation>
        <location evidence="1 9">Cell membrane</location>
        <topology evidence="1 9">Multi-pass membrane protein</topology>
    </subcellularLocation>
</comment>
<dbReference type="NCBIfam" id="TIGR00916">
    <property type="entry name" value="2A0604s01"/>
    <property type="match status" value="1"/>
</dbReference>
<dbReference type="Gene3D" id="3.30.70.3220">
    <property type="match status" value="1"/>
</dbReference>
<protein>
    <recommendedName>
        <fullName evidence="9">Protein translocase subunit SecD</fullName>
    </recommendedName>
</protein>
<feature type="transmembrane region" description="Helical" evidence="9">
    <location>
        <begin position="405"/>
        <end position="425"/>
    </location>
</feature>
<evidence type="ECO:0000256" key="8">
    <source>
        <dbReference type="ARBA" id="ARBA00023136"/>
    </source>
</evidence>
<dbReference type="RefSeq" id="WP_118913202.1">
    <property type="nucleotide sequence ID" value="NZ_CBCRVH010000008.1"/>
</dbReference>
<dbReference type="InterPro" id="IPR022813">
    <property type="entry name" value="SecD/SecF_arch_bac"/>
</dbReference>
<feature type="region of interest" description="Disordered" evidence="10">
    <location>
        <begin position="164"/>
        <end position="217"/>
    </location>
</feature>
<dbReference type="GO" id="GO:0006605">
    <property type="term" value="P:protein targeting"/>
    <property type="evidence" value="ECO:0007669"/>
    <property type="project" value="UniProtKB-UniRule"/>
</dbReference>
<comment type="similarity">
    <text evidence="9">Belongs to the SecD/SecF family. SecD subfamily.</text>
</comment>
<feature type="domain" description="Protein translocase subunit SecDF P1" evidence="12">
    <location>
        <begin position="84"/>
        <end position="140"/>
    </location>
</feature>
<accession>A0A417Z6D8</accession>
<dbReference type="SUPFAM" id="SSF82866">
    <property type="entry name" value="Multidrug efflux transporter AcrB transmembrane domain"/>
    <property type="match status" value="1"/>
</dbReference>
<dbReference type="Gene3D" id="1.20.1640.10">
    <property type="entry name" value="Multidrug efflux transporter AcrB transmembrane domain"/>
    <property type="match status" value="1"/>
</dbReference>
<comment type="caution">
    <text evidence="14">The sequence shown here is derived from an EMBL/GenBank/DDBJ whole genome shotgun (WGS) entry which is preliminary data.</text>
</comment>
<dbReference type="Pfam" id="PF02355">
    <property type="entry name" value="SecD_SecF_C"/>
    <property type="match status" value="1"/>
</dbReference>
<gene>
    <name evidence="9 14" type="primary">secD</name>
    <name evidence="14" type="ORF">D1832_06820</name>
</gene>
<dbReference type="Pfam" id="PF22599">
    <property type="entry name" value="SecDF_P1_head"/>
    <property type="match status" value="1"/>
</dbReference>